<protein>
    <submittedName>
        <fullName evidence="2 3">Uncharacterized protein</fullName>
    </submittedName>
</protein>
<reference evidence="3" key="3">
    <citation type="submission" date="2015-06" db="UniProtKB">
        <authorList>
            <consortium name="EnsemblProtists"/>
        </authorList>
    </citation>
    <scope>IDENTIFICATION</scope>
</reference>
<evidence type="ECO:0000313" key="2">
    <source>
        <dbReference type="EMBL" id="EKX33839.1"/>
    </source>
</evidence>
<evidence type="ECO:0000256" key="1">
    <source>
        <dbReference type="SAM" id="Coils"/>
    </source>
</evidence>
<reference evidence="2 4" key="1">
    <citation type="journal article" date="2012" name="Nature">
        <title>Algal genomes reveal evolutionary mosaicism and the fate of nucleomorphs.</title>
        <authorList>
            <consortium name="DOE Joint Genome Institute"/>
            <person name="Curtis B.A."/>
            <person name="Tanifuji G."/>
            <person name="Burki F."/>
            <person name="Gruber A."/>
            <person name="Irimia M."/>
            <person name="Maruyama S."/>
            <person name="Arias M.C."/>
            <person name="Ball S.G."/>
            <person name="Gile G.H."/>
            <person name="Hirakawa Y."/>
            <person name="Hopkins J.F."/>
            <person name="Kuo A."/>
            <person name="Rensing S.A."/>
            <person name="Schmutz J."/>
            <person name="Symeonidi A."/>
            <person name="Elias M."/>
            <person name="Eveleigh R.J."/>
            <person name="Herman E.K."/>
            <person name="Klute M.J."/>
            <person name="Nakayama T."/>
            <person name="Obornik M."/>
            <person name="Reyes-Prieto A."/>
            <person name="Armbrust E.V."/>
            <person name="Aves S.J."/>
            <person name="Beiko R.G."/>
            <person name="Coutinho P."/>
            <person name="Dacks J.B."/>
            <person name="Durnford D.G."/>
            <person name="Fast N.M."/>
            <person name="Green B.R."/>
            <person name="Grisdale C.J."/>
            <person name="Hempel F."/>
            <person name="Henrissat B."/>
            <person name="Hoppner M.P."/>
            <person name="Ishida K."/>
            <person name="Kim E."/>
            <person name="Koreny L."/>
            <person name="Kroth P.G."/>
            <person name="Liu Y."/>
            <person name="Malik S.B."/>
            <person name="Maier U.G."/>
            <person name="McRose D."/>
            <person name="Mock T."/>
            <person name="Neilson J.A."/>
            <person name="Onodera N.T."/>
            <person name="Poole A.M."/>
            <person name="Pritham E.J."/>
            <person name="Richards T.A."/>
            <person name="Rocap G."/>
            <person name="Roy S.W."/>
            <person name="Sarai C."/>
            <person name="Schaack S."/>
            <person name="Shirato S."/>
            <person name="Slamovits C.H."/>
            <person name="Spencer D.F."/>
            <person name="Suzuki S."/>
            <person name="Worden A.Z."/>
            <person name="Zauner S."/>
            <person name="Barry K."/>
            <person name="Bell C."/>
            <person name="Bharti A.K."/>
            <person name="Crow J.A."/>
            <person name="Grimwood J."/>
            <person name="Kramer R."/>
            <person name="Lindquist E."/>
            <person name="Lucas S."/>
            <person name="Salamov A."/>
            <person name="McFadden G.I."/>
            <person name="Lane C.E."/>
            <person name="Keeling P.J."/>
            <person name="Gray M.W."/>
            <person name="Grigoriev I.V."/>
            <person name="Archibald J.M."/>
        </authorList>
    </citation>
    <scope>NUCLEOTIDE SEQUENCE</scope>
    <source>
        <strain evidence="2 4">CCMP2712</strain>
    </source>
</reference>
<dbReference type="EMBL" id="JH993127">
    <property type="protein sequence ID" value="EKX33839.1"/>
    <property type="molecule type" value="Genomic_DNA"/>
</dbReference>
<name>L1ID63_GUITC</name>
<accession>L1ID63</accession>
<dbReference type="HOGENOM" id="CLU_446531_0_0_1"/>
<dbReference type="KEGG" id="gtt:GUITHDRAFT_147623"/>
<dbReference type="AlphaFoldDB" id="L1ID63"/>
<sequence length="612" mass="69202">MQDAMGEVDRKDVGEWEWRNIHTAPVSNMMTAAPRSQCNSASGLGSMIKEKEIDVNTLLLTLMLYFLTSSRLNFPRAWSADGTPNHRQRKLDLSKRAWSATDDSKVTEKVNPWSTGNPFVLSKKYSKISSFSKYQDSLEDSLGPLFDRPQSAMQFVDLDDETKKRAPSSLVARAVASSRMTVIEDDEEIQDFRRKFEEIEDDLEMTSKKNRFEVSIFYDGKLTNNMAKSRSVLTEIFLAFCGLQQNYGGTNSFSERAVSLSSIGYAEFGIMMKEFLPDFDIDYEEIFKVFTVTKQKGVPSTFKWEKEWGVDQAVTDIRHLDFREFICSLVRLAAFIFDVPTLADALNLLVEEMDVGMGLVEIKKRLSYIKRCKLGFGTWKDETNEYKLPNKPKGRSMRARRDKRRRSSMFHLMDIGDDKLVDACLLLLKLSGDKTSTNWVKFEAQALACCVPLTGGQVSGPSVSRADGDPPHKFMIQVRNSSRVSPPPPLNIISQAKDNVVPPGDSISYMIYAHVEQAGIFQGSIHISEQDGDVSIYTIPVLLRVKKSLSHQLKEIKLNRQMKKKSMLISTGQVKKHTNTHMDQDIVQNTSAVDNRGKISTFGSSRLELTDL</sequence>
<dbReference type="GeneID" id="17290589"/>
<dbReference type="EnsemblProtists" id="EKX33839">
    <property type="protein sequence ID" value="EKX33839"/>
    <property type="gene ID" value="GUITHDRAFT_147623"/>
</dbReference>
<keyword evidence="1" id="KW-0175">Coiled coil</keyword>
<proteinExistence type="predicted"/>
<dbReference type="PaxDb" id="55529-EKX33839"/>
<organism evidence="2">
    <name type="scientific">Guillardia theta (strain CCMP2712)</name>
    <name type="common">Cryptophyte</name>
    <dbReference type="NCBI Taxonomy" id="905079"/>
    <lineage>
        <taxon>Eukaryota</taxon>
        <taxon>Cryptophyceae</taxon>
        <taxon>Pyrenomonadales</taxon>
        <taxon>Geminigeraceae</taxon>
        <taxon>Guillardia</taxon>
    </lineage>
</organism>
<reference evidence="4" key="2">
    <citation type="submission" date="2012-11" db="EMBL/GenBank/DDBJ databases">
        <authorList>
            <person name="Kuo A."/>
            <person name="Curtis B.A."/>
            <person name="Tanifuji G."/>
            <person name="Burki F."/>
            <person name="Gruber A."/>
            <person name="Irimia M."/>
            <person name="Maruyama S."/>
            <person name="Arias M.C."/>
            <person name="Ball S.G."/>
            <person name="Gile G.H."/>
            <person name="Hirakawa Y."/>
            <person name="Hopkins J.F."/>
            <person name="Rensing S.A."/>
            <person name="Schmutz J."/>
            <person name="Symeonidi A."/>
            <person name="Elias M."/>
            <person name="Eveleigh R.J."/>
            <person name="Herman E.K."/>
            <person name="Klute M.J."/>
            <person name="Nakayama T."/>
            <person name="Obornik M."/>
            <person name="Reyes-Prieto A."/>
            <person name="Armbrust E.V."/>
            <person name="Aves S.J."/>
            <person name="Beiko R.G."/>
            <person name="Coutinho P."/>
            <person name="Dacks J.B."/>
            <person name="Durnford D.G."/>
            <person name="Fast N.M."/>
            <person name="Green B.R."/>
            <person name="Grisdale C."/>
            <person name="Hempe F."/>
            <person name="Henrissat B."/>
            <person name="Hoppner M.P."/>
            <person name="Ishida K.-I."/>
            <person name="Kim E."/>
            <person name="Koreny L."/>
            <person name="Kroth P.G."/>
            <person name="Liu Y."/>
            <person name="Malik S.-B."/>
            <person name="Maier U.G."/>
            <person name="McRose D."/>
            <person name="Mock T."/>
            <person name="Neilson J.A."/>
            <person name="Onodera N.T."/>
            <person name="Poole A.M."/>
            <person name="Pritham E.J."/>
            <person name="Richards T.A."/>
            <person name="Rocap G."/>
            <person name="Roy S.W."/>
            <person name="Sarai C."/>
            <person name="Schaack S."/>
            <person name="Shirato S."/>
            <person name="Slamovits C.H."/>
            <person name="Spencer D.F."/>
            <person name="Suzuki S."/>
            <person name="Worden A.Z."/>
            <person name="Zauner S."/>
            <person name="Barry K."/>
            <person name="Bell C."/>
            <person name="Bharti A.K."/>
            <person name="Crow J.A."/>
            <person name="Grimwood J."/>
            <person name="Kramer R."/>
            <person name="Lindquist E."/>
            <person name="Lucas S."/>
            <person name="Salamov A."/>
            <person name="McFadden G.I."/>
            <person name="Lane C.E."/>
            <person name="Keeling P.J."/>
            <person name="Gray M.W."/>
            <person name="Grigoriev I.V."/>
            <person name="Archibald J.M."/>
        </authorList>
    </citation>
    <scope>NUCLEOTIDE SEQUENCE</scope>
    <source>
        <strain evidence="4">CCMP2712</strain>
    </source>
</reference>
<evidence type="ECO:0000313" key="3">
    <source>
        <dbReference type="EnsemblProtists" id="EKX33839"/>
    </source>
</evidence>
<evidence type="ECO:0000313" key="4">
    <source>
        <dbReference type="Proteomes" id="UP000011087"/>
    </source>
</evidence>
<dbReference type="Proteomes" id="UP000011087">
    <property type="component" value="Unassembled WGS sequence"/>
</dbReference>
<dbReference type="RefSeq" id="XP_005820819.1">
    <property type="nucleotide sequence ID" value="XM_005820762.1"/>
</dbReference>
<gene>
    <name evidence="2" type="ORF">GUITHDRAFT_147623</name>
</gene>
<keyword evidence="4" id="KW-1185">Reference proteome</keyword>
<feature type="coiled-coil region" evidence="1">
    <location>
        <begin position="182"/>
        <end position="209"/>
    </location>
</feature>